<sequence length="896" mass="99366">MPSSKRSTSNADSIARPKRRERRRLSGLGSITAFGFAAFALVAALTLFRPGGEATTQAADSSVVDDFGGIEIANDGIDPVEPQVLLASNDSRNSAQVGTSKPQTLAVGTDLSTFKTRVRPFLSTYCTDCHGADTQEASVRVDDMTPIDGRTSGDLWKHVADQIELEAMPPEDSTQPSDKERKAIVDWIRAEIKRAEKAAASTGGKVVLRRLNKSEYAETIRQLLSLHPEVDPAEKLPDDDVYEGFDTVGAVQNVSARLLELYFESAQKSLQVALPSSKPPKPEVGRLEGAALSQDWIDKQLAVKNKAAQLYDASRQYRRSDPKKYERLRKQARKLSQSVKQPDRDAFQIDRDDLGLARVGDGLVVRRVATMKLPRIGFRWKGPGIYRATAVIRGVAGKDGTLPTVNLSVETPFESRSLWSKNLDDEVSAVTVETYLNEPLQFVRIRVLNSGGNPGPDAPGLWIQSLEVQGPLNPWPTPAQQVIFNGRYGDEHARDIIAEFAERAFRQPVEQVRVDTFHDFYQSRRRAGASFEDAVRDAITAILVSPEFLFLVEPKEPGGERLPLDSYEIASRLSYFLWSGPPDAELYELAKSGRLTDEAVLREQIERMLDHERVGRFAENFVGQWLQLRELGGVEPDPKKYPEYNARIEAAMKQESELVFLHTLRNDLPIRTLFDADFTFLNQELASLYGIDRVVGTDMQFVKLKPSDHRGSLLTHASVLTVTSDGVRTSPVKRGTFILEQILGDPPPPPPPDVPPVPEAKGATLKERLKSHRALKACSGCHNKIDPLGFALENFNAIGKYREVEAESKQPIDPSGVLLTGDQFASYEEFLKLLMQRESEIKRNLAEKMLIYALGRPLDFTDDPQIEKIVHEVDTKGGSVSALVTAIATSEAFLSK</sequence>
<dbReference type="Pfam" id="PF13442">
    <property type="entry name" value="Cytochrome_CBB3"/>
    <property type="match status" value="1"/>
</dbReference>
<evidence type="ECO:0000313" key="9">
    <source>
        <dbReference type="Proteomes" id="UP000317318"/>
    </source>
</evidence>
<protein>
    <recommendedName>
        <fullName evidence="7">Cytochrome c domain-containing protein</fullName>
    </recommendedName>
</protein>
<keyword evidence="2 4" id="KW-0479">Metal-binding</keyword>
<dbReference type="Pfam" id="PF07631">
    <property type="entry name" value="PSD4"/>
    <property type="match status" value="1"/>
</dbReference>
<evidence type="ECO:0000256" key="1">
    <source>
        <dbReference type="ARBA" id="ARBA00022617"/>
    </source>
</evidence>
<gene>
    <name evidence="8" type="ORF">Pan189_08810</name>
</gene>
<evidence type="ECO:0000256" key="5">
    <source>
        <dbReference type="SAM" id="MobiDB-lite"/>
    </source>
</evidence>
<keyword evidence="1 4" id="KW-0349">Heme</keyword>
<keyword evidence="3 4" id="KW-0408">Iron</keyword>
<evidence type="ECO:0000259" key="7">
    <source>
        <dbReference type="PROSITE" id="PS51007"/>
    </source>
</evidence>
<dbReference type="EMBL" id="CP036268">
    <property type="protein sequence ID" value="QDT36522.1"/>
    <property type="molecule type" value="Genomic_DNA"/>
</dbReference>
<dbReference type="GO" id="GO:0009055">
    <property type="term" value="F:electron transfer activity"/>
    <property type="evidence" value="ECO:0007669"/>
    <property type="project" value="InterPro"/>
</dbReference>
<evidence type="ECO:0000256" key="3">
    <source>
        <dbReference type="ARBA" id="ARBA00023004"/>
    </source>
</evidence>
<keyword evidence="6" id="KW-1133">Transmembrane helix</keyword>
<dbReference type="Pfam" id="PF07624">
    <property type="entry name" value="PSD2"/>
    <property type="match status" value="1"/>
</dbReference>
<feature type="transmembrane region" description="Helical" evidence="6">
    <location>
        <begin position="25"/>
        <end position="48"/>
    </location>
</feature>
<evidence type="ECO:0000313" key="8">
    <source>
        <dbReference type="EMBL" id="QDT36522.1"/>
    </source>
</evidence>
<keyword evidence="6" id="KW-0472">Membrane</keyword>
<feature type="region of interest" description="Disordered" evidence="5">
    <location>
        <begin position="1"/>
        <end position="21"/>
    </location>
</feature>
<proteinExistence type="predicted"/>
<dbReference type="SUPFAM" id="SSF46626">
    <property type="entry name" value="Cytochrome c"/>
    <property type="match status" value="1"/>
</dbReference>
<feature type="compositionally biased region" description="Polar residues" evidence="5">
    <location>
        <begin position="1"/>
        <end position="12"/>
    </location>
</feature>
<evidence type="ECO:0000256" key="2">
    <source>
        <dbReference type="ARBA" id="ARBA00022723"/>
    </source>
</evidence>
<dbReference type="InterPro" id="IPR009056">
    <property type="entry name" value="Cyt_c-like_dom"/>
</dbReference>
<reference evidence="8 9" key="1">
    <citation type="submission" date="2019-02" db="EMBL/GenBank/DDBJ databases">
        <title>Deep-cultivation of Planctomycetes and their phenomic and genomic characterization uncovers novel biology.</title>
        <authorList>
            <person name="Wiegand S."/>
            <person name="Jogler M."/>
            <person name="Boedeker C."/>
            <person name="Pinto D."/>
            <person name="Vollmers J."/>
            <person name="Rivas-Marin E."/>
            <person name="Kohn T."/>
            <person name="Peeters S.H."/>
            <person name="Heuer A."/>
            <person name="Rast P."/>
            <person name="Oberbeckmann S."/>
            <person name="Bunk B."/>
            <person name="Jeske O."/>
            <person name="Meyerdierks A."/>
            <person name="Storesund J.E."/>
            <person name="Kallscheuer N."/>
            <person name="Luecker S."/>
            <person name="Lage O.M."/>
            <person name="Pohl T."/>
            <person name="Merkel B.J."/>
            <person name="Hornburger P."/>
            <person name="Mueller R.-W."/>
            <person name="Bruemmer F."/>
            <person name="Labrenz M."/>
            <person name="Spormann A.M."/>
            <person name="Op den Camp H."/>
            <person name="Overmann J."/>
            <person name="Amann R."/>
            <person name="Jetten M.S.M."/>
            <person name="Mascher T."/>
            <person name="Medema M.H."/>
            <person name="Devos D.P."/>
            <person name="Kaster A.-K."/>
            <person name="Ovreas L."/>
            <person name="Rohde M."/>
            <person name="Galperin M.Y."/>
            <person name="Jogler C."/>
        </authorList>
    </citation>
    <scope>NUCLEOTIDE SEQUENCE [LARGE SCALE GENOMIC DNA]</scope>
    <source>
        <strain evidence="8 9">Pan189</strain>
    </source>
</reference>
<dbReference type="InterPro" id="IPR013039">
    <property type="entry name" value="DUF1588"/>
</dbReference>
<accession>A0A517QXZ5</accession>
<evidence type="ECO:0000256" key="4">
    <source>
        <dbReference type="PROSITE-ProRule" id="PRU00433"/>
    </source>
</evidence>
<dbReference type="InterPro" id="IPR013043">
    <property type="entry name" value="DUF1595"/>
</dbReference>
<dbReference type="InterPro" id="IPR036909">
    <property type="entry name" value="Cyt_c-like_dom_sf"/>
</dbReference>
<dbReference type="InterPro" id="IPR011478">
    <property type="entry name" value="DUF1585"/>
</dbReference>
<dbReference type="RefSeq" id="WP_145362723.1">
    <property type="nucleotide sequence ID" value="NZ_CP036268.1"/>
</dbReference>
<dbReference type="InterPro" id="IPR013036">
    <property type="entry name" value="DUF1587"/>
</dbReference>
<feature type="domain" description="Cytochrome c" evidence="7">
    <location>
        <begin position="103"/>
        <end position="192"/>
    </location>
</feature>
<dbReference type="Pfam" id="PF07627">
    <property type="entry name" value="PSCyt3"/>
    <property type="match status" value="1"/>
</dbReference>
<name>A0A517QXZ5_9PLAN</name>
<dbReference type="PROSITE" id="PS51007">
    <property type="entry name" value="CYTC"/>
    <property type="match status" value="1"/>
</dbReference>
<evidence type="ECO:0000256" key="6">
    <source>
        <dbReference type="SAM" id="Phobius"/>
    </source>
</evidence>
<dbReference type="GO" id="GO:0020037">
    <property type="term" value="F:heme binding"/>
    <property type="evidence" value="ECO:0007669"/>
    <property type="project" value="InterPro"/>
</dbReference>
<dbReference type="OrthoDB" id="1524066at2"/>
<dbReference type="Proteomes" id="UP000317318">
    <property type="component" value="Chromosome"/>
</dbReference>
<dbReference type="InterPro" id="IPR013042">
    <property type="entry name" value="DUF1592"/>
</dbReference>
<organism evidence="8 9">
    <name type="scientific">Stratiformator vulcanicus</name>
    <dbReference type="NCBI Taxonomy" id="2527980"/>
    <lineage>
        <taxon>Bacteria</taxon>
        <taxon>Pseudomonadati</taxon>
        <taxon>Planctomycetota</taxon>
        <taxon>Planctomycetia</taxon>
        <taxon>Planctomycetales</taxon>
        <taxon>Planctomycetaceae</taxon>
        <taxon>Stratiformator</taxon>
    </lineage>
</organism>
<dbReference type="KEGG" id="svp:Pan189_08810"/>
<keyword evidence="6" id="KW-0812">Transmembrane</keyword>
<dbReference type="Pfam" id="PF07637">
    <property type="entry name" value="PSD5"/>
    <property type="match status" value="1"/>
</dbReference>
<keyword evidence="9" id="KW-1185">Reference proteome</keyword>
<dbReference type="GO" id="GO:0046872">
    <property type="term" value="F:metal ion binding"/>
    <property type="evidence" value="ECO:0007669"/>
    <property type="project" value="UniProtKB-KW"/>
</dbReference>
<dbReference type="Pfam" id="PF07626">
    <property type="entry name" value="PSD3"/>
    <property type="match status" value="1"/>
</dbReference>
<dbReference type="AlphaFoldDB" id="A0A517QXZ5"/>